<reference evidence="1 2" key="1">
    <citation type="journal article" date="2023" name="Commun. Biol.">
        <title>Reorganization of the ancestral sex-determining regions during the evolution of trioecy in Pleodorina starrii.</title>
        <authorList>
            <person name="Takahashi K."/>
            <person name="Suzuki S."/>
            <person name="Kawai-Toyooka H."/>
            <person name="Yamamoto K."/>
            <person name="Hamaji T."/>
            <person name="Ootsuki R."/>
            <person name="Yamaguchi H."/>
            <person name="Kawachi M."/>
            <person name="Higashiyama T."/>
            <person name="Nozaki H."/>
        </authorList>
    </citation>
    <scope>NUCLEOTIDE SEQUENCE [LARGE SCALE GENOMIC DNA]</scope>
    <source>
        <strain evidence="1 2">NIES-4479</strain>
    </source>
</reference>
<comment type="caution">
    <text evidence="1">The sequence shown here is derived from an EMBL/GenBank/DDBJ whole genome shotgun (WGS) entry which is preliminary data.</text>
</comment>
<protein>
    <submittedName>
        <fullName evidence="1">Uncharacterized protein</fullName>
    </submittedName>
</protein>
<dbReference type="OrthoDB" id="533847at2759"/>
<keyword evidence="2" id="KW-1185">Reference proteome</keyword>
<dbReference type="Proteomes" id="UP001165080">
    <property type="component" value="Unassembled WGS sequence"/>
</dbReference>
<organism evidence="1 2">
    <name type="scientific">Pleodorina starrii</name>
    <dbReference type="NCBI Taxonomy" id="330485"/>
    <lineage>
        <taxon>Eukaryota</taxon>
        <taxon>Viridiplantae</taxon>
        <taxon>Chlorophyta</taxon>
        <taxon>core chlorophytes</taxon>
        <taxon>Chlorophyceae</taxon>
        <taxon>CS clade</taxon>
        <taxon>Chlamydomonadales</taxon>
        <taxon>Volvocaceae</taxon>
        <taxon>Pleodorina</taxon>
    </lineage>
</organism>
<evidence type="ECO:0000313" key="1">
    <source>
        <dbReference type="EMBL" id="GLC49436.1"/>
    </source>
</evidence>
<dbReference type="AlphaFoldDB" id="A0A9W6BC48"/>
<gene>
    <name evidence="1" type="primary">PLEST006556</name>
    <name evidence="1" type="ORF">PLESTB_000219000</name>
</gene>
<dbReference type="EMBL" id="BRXU01000002">
    <property type="protein sequence ID" value="GLC49436.1"/>
    <property type="molecule type" value="Genomic_DNA"/>
</dbReference>
<accession>A0A9W6BC48</accession>
<sequence length="521" mass="55363">MGQFYSREFDGDPYIDLMRSLPERELVWWAQKVIWLAEGFTFVDHFARTYPRLFQHKCSRCNGAGVLTCPGCAGTKVPLGLTGSGRKPGELGAVDAAASSGPSRLQVFSALPGGRGAGSAAAAAAAGVGAESAAAAAGAVGECRLCGDACAWDVENEWMDRWREWESRLAYYDKATAPLMDEWYEDIINAGNLEEDTPPVEDEPPGPEVTGRFADDERLIAKDKRRFAALVKRFGHPYDADATLGYQIVDPTASMGENIWNMAQVYNSTPPELNPYRTAHLAGKAGGGGGGAAGAGAGGGAGGSGLIDPALASQAALEAFDQEIVQEAAIMQNLEAAVQDLPKPHRFVATAGTIPCTECAGQAWHYSLMPNTQRLFGIERPIWTDRLARLEKYWTPQRLSDPSRTGHVLPYGEHGLRSLLAAAEGGEGADLMEAVVGRAPESTARYRRDLELLVTHPELRDGRLRVPEGLNTLGLYLQGGDNAGESAGEGGRDLAAVASPLQLPDAAAAGGSRRQLATSRG</sequence>
<proteinExistence type="predicted"/>
<name>A0A9W6BC48_9CHLO</name>
<evidence type="ECO:0000313" key="2">
    <source>
        <dbReference type="Proteomes" id="UP001165080"/>
    </source>
</evidence>